<gene>
    <name evidence="3" type="ORF">ACFFGS_03565</name>
</gene>
<dbReference type="SMART" id="SM00530">
    <property type="entry name" value="HTH_XRE"/>
    <property type="match status" value="1"/>
</dbReference>
<dbReference type="CDD" id="cd00093">
    <property type="entry name" value="HTH_XRE"/>
    <property type="match status" value="1"/>
</dbReference>
<organism evidence="3 4">
    <name type="scientific">Lactiplantibacillus plajomi</name>
    <dbReference type="NCBI Taxonomy" id="1457217"/>
    <lineage>
        <taxon>Bacteria</taxon>
        <taxon>Bacillati</taxon>
        <taxon>Bacillota</taxon>
        <taxon>Bacilli</taxon>
        <taxon>Lactobacillales</taxon>
        <taxon>Lactobacillaceae</taxon>
        <taxon>Lactiplantibacillus</taxon>
    </lineage>
</organism>
<protein>
    <submittedName>
        <fullName evidence="3">Helix-turn-helix transcriptional regulator</fullName>
    </submittedName>
</protein>
<dbReference type="Pfam" id="PF01381">
    <property type="entry name" value="HTH_3"/>
    <property type="match status" value="1"/>
</dbReference>
<evidence type="ECO:0000313" key="3">
    <source>
        <dbReference type="EMBL" id="MFC0423201.1"/>
    </source>
</evidence>
<comment type="caution">
    <text evidence="3">The sequence shown here is derived from an EMBL/GenBank/DDBJ whole genome shotgun (WGS) entry which is preliminary data.</text>
</comment>
<dbReference type="PANTHER" id="PTHR46558:SF3">
    <property type="entry name" value="TRANSCRIPTIONAL REGULATOR"/>
    <property type="match status" value="1"/>
</dbReference>
<feature type="domain" description="HTH cro/C1-type" evidence="2">
    <location>
        <begin position="5"/>
        <end position="59"/>
    </location>
</feature>
<dbReference type="PANTHER" id="PTHR46558">
    <property type="entry name" value="TRACRIPTIONAL REGULATORY PROTEIN-RELATED-RELATED"/>
    <property type="match status" value="1"/>
</dbReference>
<proteinExistence type="predicted"/>
<evidence type="ECO:0000256" key="1">
    <source>
        <dbReference type="ARBA" id="ARBA00023125"/>
    </source>
</evidence>
<dbReference type="InterPro" id="IPR010982">
    <property type="entry name" value="Lambda_DNA-bd_dom_sf"/>
</dbReference>
<name>A0ABV6K171_9LACO</name>
<keyword evidence="4" id="KW-1185">Reference proteome</keyword>
<accession>A0ABV6K171</accession>
<evidence type="ECO:0000259" key="2">
    <source>
        <dbReference type="PROSITE" id="PS50943"/>
    </source>
</evidence>
<dbReference type="Proteomes" id="UP001589855">
    <property type="component" value="Unassembled WGS sequence"/>
</dbReference>
<keyword evidence="1" id="KW-0238">DNA-binding</keyword>
<sequence length="67" mass="7357">MQNNVRALRVAAHLSQVELASAAGITRQTLSLIEKGAYNPSLKLCLNICYRLGQTLDQVFWVAPGDQ</sequence>
<dbReference type="EMBL" id="JBHLUK010000021">
    <property type="protein sequence ID" value="MFC0423201.1"/>
    <property type="molecule type" value="Genomic_DNA"/>
</dbReference>
<dbReference type="PROSITE" id="PS50943">
    <property type="entry name" value="HTH_CROC1"/>
    <property type="match status" value="1"/>
</dbReference>
<evidence type="ECO:0000313" key="4">
    <source>
        <dbReference type="Proteomes" id="UP001589855"/>
    </source>
</evidence>
<dbReference type="InterPro" id="IPR001387">
    <property type="entry name" value="Cro/C1-type_HTH"/>
</dbReference>
<dbReference type="SUPFAM" id="SSF47413">
    <property type="entry name" value="lambda repressor-like DNA-binding domains"/>
    <property type="match status" value="1"/>
</dbReference>
<dbReference type="RefSeq" id="WP_137645956.1">
    <property type="nucleotide sequence ID" value="NZ_BAABRM010000031.1"/>
</dbReference>
<reference evidence="3 4" key="1">
    <citation type="submission" date="2024-09" db="EMBL/GenBank/DDBJ databases">
        <authorList>
            <person name="Sun Q."/>
            <person name="Mori K."/>
        </authorList>
    </citation>
    <scope>NUCLEOTIDE SEQUENCE [LARGE SCALE GENOMIC DNA]</scope>
    <source>
        <strain evidence="3 4">TBRC 4575</strain>
    </source>
</reference>
<dbReference type="Gene3D" id="1.10.260.40">
    <property type="entry name" value="lambda repressor-like DNA-binding domains"/>
    <property type="match status" value="1"/>
</dbReference>